<protein>
    <submittedName>
        <fullName evidence="1">Uncharacterized protein</fullName>
    </submittedName>
</protein>
<dbReference type="KEGG" id="gog:C1280_14760"/>
<sequence>MLALAKKRVDIASGYGEAERLSVQAALSSRSAQALGGMSQGERSSCVDALLRVQKVGIERSDELSVQRAERVAPVTVGLLRVGPVPSRADREAVKRSASQFAGFSIRGDSGRTEAQLSRLPEPQLVAVGVNMELFQRASSPLASDYVLLQDVGLNQLAFASAAKAGMADGPEKPPLWHLARKQAGSASSAEQEAELLVRVWATSALLPAEERKAFAQRVASAAPKADFGPQDISAAALDSAGRER</sequence>
<dbReference type="Proteomes" id="UP000245802">
    <property type="component" value="Chromosome"/>
</dbReference>
<name>A0A2Z3HAG7_9BACT</name>
<dbReference type="EMBL" id="CP025958">
    <property type="protein sequence ID" value="AWM38130.1"/>
    <property type="molecule type" value="Genomic_DNA"/>
</dbReference>
<dbReference type="AlphaFoldDB" id="A0A2Z3HAG7"/>
<accession>A0A2Z3HAG7</accession>
<proteinExistence type="predicted"/>
<organism evidence="1 2">
    <name type="scientific">Gemmata obscuriglobus</name>
    <dbReference type="NCBI Taxonomy" id="114"/>
    <lineage>
        <taxon>Bacteria</taxon>
        <taxon>Pseudomonadati</taxon>
        <taxon>Planctomycetota</taxon>
        <taxon>Planctomycetia</taxon>
        <taxon>Gemmatales</taxon>
        <taxon>Gemmataceae</taxon>
        <taxon>Gemmata</taxon>
    </lineage>
</organism>
<evidence type="ECO:0000313" key="1">
    <source>
        <dbReference type="EMBL" id="AWM38130.1"/>
    </source>
</evidence>
<gene>
    <name evidence="1" type="ORF">C1280_14760</name>
</gene>
<evidence type="ECO:0000313" key="2">
    <source>
        <dbReference type="Proteomes" id="UP000245802"/>
    </source>
</evidence>
<keyword evidence="2" id="KW-1185">Reference proteome</keyword>
<reference evidence="1 2" key="1">
    <citation type="submission" date="2018-01" db="EMBL/GenBank/DDBJ databases">
        <title>G. obscuriglobus.</title>
        <authorList>
            <person name="Franke J."/>
            <person name="Blomberg W."/>
            <person name="Selmecki A."/>
        </authorList>
    </citation>
    <scope>NUCLEOTIDE SEQUENCE [LARGE SCALE GENOMIC DNA]</scope>
    <source>
        <strain evidence="1 2">DSM 5831</strain>
    </source>
</reference>